<name>A0A919CRB1_9PROT</name>
<feature type="domain" description="EamA" evidence="2">
    <location>
        <begin position="3"/>
        <end position="140"/>
    </location>
</feature>
<protein>
    <submittedName>
        <fullName evidence="3">Membrane protein</fullName>
    </submittedName>
</protein>
<keyword evidence="1" id="KW-1133">Transmembrane helix</keyword>
<dbReference type="Proteomes" id="UP000630353">
    <property type="component" value="Unassembled WGS sequence"/>
</dbReference>
<keyword evidence="1" id="KW-0472">Membrane</keyword>
<dbReference type="EMBL" id="BMZS01000010">
    <property type="protein sequence ID" value="GHD58333.1"/>
    <property type="molecule type" value="Genomic_DNA"/>
</dbReference>
<feature type="domain" description="EamA" evidence="2">
    <location>
        <begin position="162"/>
        <end position="298"/>
    </location>
</feature>
<feature type="transmembrane region" description="Helical" evidence="1">
    <location>
        <begin position="253"/>
        <end position="275"/>
    </location>
</feature>
<feature type="transmembrane region" description="Helical" evidence="1">
    <location>
        <begin position="189"/>
        <end position="214"/>
    </location>
</feature>
<feature type="transmembrane region" description="Helical" evidence="1">
    <location>
        <begin position="226"/>
        <end position="247"/>
    </location>
</feature>
<accession>A0A919CRB1</accession>
<dbReference type="InterPro" id="IPR000620">
    <property type="entry name" value="EamA_dom"/>
</dbReference>
<dbReference type="RefSeq" id="WP_189993133.1">
    <property type="nucleotide sequence ID" value="NZ_BMZS01000010.1"/>
</dbReference>
<feature type="transmembrane region" description="Helical" evidence="1">
    <location>
        <begin position="155"/>
        <end position="177"/>
    </location>
</feature>
<evidence type="ECO:0000259" key="2">
    <source>
        <dbReference type="Pfam" id="PF00892"/>
    </source>
</evidence>
<dbReference type="GO" id="GO:0016020">
    <property type="term" value="C:membrane"/>
    <property type="evidence" value="ECO:0007669"/>
    <property type="project" value="InterPro"/>
</dbReference>
<feature type="transmembrane region" description="Helical" evidence="1">
    <location>
        <begin position="68"/>
        <end position="90"/>
    </location>
</feature>
<dbReference type="Pfam" id="PF00892">
    <property type="entry name" value="EamA"/>
    <property type="match status" value="2"/>
</dbReference>
<dbReference type="AlphaFoldDB" id="A0A919CRB1"/>
<comment type="caution">
    <text evidence="3">The sequence shown here is derived from an EMBL/GenBank/DDBJ whole genome shotgun (WGS) entry which is preliminary data.</text>
</comment>
<keyword evidence="1" id="KW-0812">Transmembrane</keyword>
<sequence>MALWVWLSIMAAAAQTARTAGQKHLAGSMSSWSATWVRFLFGLPFVVGYLLVATADRTAAMPTPHLEFFLWCLGTAASQIVATVLLVHLFSLRNFAVGTSYARTEAFLTALVGASLFGEHIDAAGWIAIVISVAGVVLISLAKQGVSGMALVRSGLNRAAGVGVLSGLFFALASLTLRRASLSLGDPDFLTTASMTLVTVVSMQVVLLGGYILATRAGELAAIGRAWKACVFVGLTSAIGSGGWFTAMTIERAAYVKAMGQIEFVFAILVSTLVFRERSTARELVGMSLVAGGIVVLLLFAR</sequence>
<evidence type="ECO:0000256" key="1">
    <source>
        <dbReference type="SAM" id="Phobius"/>
    </source>
</evidence>
<feature type="transmembrane region" description="Helical" evidence="1">
    <location>
        <begin position="284"/>
        <end position="301"/>
    </location>
</feature>
<keyword evidence="4" id="KW-1185">Reference proteome</keyword>
<evidence type="ECO:0000313" key="3">
    <source>
        <dbReference type="EMBL" id="GHD58333.1"/>
    </source>
</evidence>
<dbReference type="SUPFAM" id="SSF103481">
    <property type="entry name" value="Multidrug resistance efflux transporter EmrE"/>
    <property type="match status" value="2"/>
</dbReference>
<dbReference type="InterPro" id="IPR037185">
    <property type="entry name" value="EmrE-like"/>
</dbReference>
<evidence type="ECO:0000313" key="4">
    <source>
        <dbReference type="Proteomes" id="UP000630353"/>
    </source>
</evidence>
<reference evidence="3" key="1">
    <citation type="journal article" date="2014" name="Int. J. Syst. Evol. Microbiol.">
        <title>Complete genome sequence of Corynebacterium casei LMG S-19264T (=DSM 44701T), isolated from a smear-ripened cheese.</title>
        <authorList>
            <consortium name="US DOE Joint Genome Institute (JGI-PGF)"/>
            <person name="Walter F."/>
            <person name="Albersmeier A."/>
            <person name="Kalinowski J."/>
            <person name="Ruckert C."/>
        </authorList>
    </citation>
    <scope>NUCLEOTIDE SEQUENCE</scope>
    <source>
        <strain evidence="3">KCTC 42651</strain>
    </source>
</reference>
<reference evidence="3" key="2">
    <citation type="submission" date="2020-09" db="EMBL/GenBank/DDBJ databases">
        <authorList>
            <person name="Sun Q."/>
            <person name="Kim S."/>
        </authorList>
    </citation>
    <scope>NUCLEOTIDE SEQUENCE</scope>
    <source>
        <strain evidence="3">KCTC 42651</strain>
    </source>
</reference>
<organism evidence="3 4">
    <name type="scientific">Thalassobaculum fulvum</name>
    <dbReference type="NCBI Taxonomy" id="1633335"/>
    <lineage>
        <taxon>Bacteria</taxon>
        <taxon>Pseudomonadati</taxon>
        <taxon>Pseudomonadota</taxon>
        <taxon>Alphaproteobacteria</taxon>
        <taxon>Rhodospirillales</taxon>
        <taxon>Thalassobaculaceae</taxon>
        <taxon>Thalassobaculum</taxon>
    </lineage>
</organism>
<feature type="transmembrane region" description="Helical" evidence="1">
    <location>
        <begin position="35"/>
        <end position="56"/>
    </location>
</feature>
<gene>
    <name evidence="3" type="ORF">GCM10017083_41140</name>
</gene>
<proteinExistence type="predicted"/>
<feature type="transmembrane region" description="Helical" evidence="1">
    <location>
        <begin position="123"/>
        <end position="143"/>
    </location>
</feature>